<dbReference type="SMART" id="SM00411">
    <property type="entry name" value="BHL"/>
    <property type="match status" value="1"/>
</dbReference>
<reference evidence="11 12" key="1">
    <citation type="journal article" date="2012" name="BMC Genomics">
        <title>Genome analysis of a simultaneously predatory and prey-independent, novel Bdellovibrio bacteriovorus from the River Tiber, supports in silico predictions of both ancient and recent lateral gene transfer from diverse bacteria.</title>
        <authorList>
            <person name="Hobley L."/>
            <person name="Lerner T.R."/>
            <person name="Williams L.E."/>
            <person name="Lambert C."/>
            <person name="Till R."/>
            <person name="Milner D.S."/>
            <person name="Basford S.M."/>
            <person name="Capeness M.J."/>
            <person name="Fenton A.K."/>
            <person name="Atterbury R.J."/>
            <person name="Harris M.A."/>
            <person name="Sockett R.E."/>
        </authorList>
    </citation>
    <scope>NUCLEOTIDE SEQUENCE [LARGE SCALE GENOMIC DNA]</scope>
    <source>
        <strain evidence="11 12">Tiberius</strain>
    </source>
</reference>
<dbReference type="GO" id="GO:0006417">
    <property type="term" value="P:regulation of translation"/>
    <property type="evidence" value="ECO:0007669"/>
    <property type="project" value="UniProtKB-UniRule"/>
</dbReference>
<dbReference type="GO" id="GO:0005829">
    <property type="term" value="C:cytosol"/>
    <property type="evidence" value="ECO:0007669"/>
    <property type="project" value="TreeGrafter"/>
</dbReference>
<keyword evidence="3 8" id="KW-0810">Translation regulation</keyword>
<dbReference type="GO" id="GO:0006355">
    <property type="term" value="P:regulation of DNA-templated transcription"/>
    <property type="evidence" value="ECO:0007669"/>
    <property type="project" value="UniProtKB-UniRule"/>
</dbReference>
<evidence type="ECO:0000256" key="1">
    <source>
        <dbReference type="ARBA" id="ARBA00010529"/>
    </source>
</evidence>
<evidence type="ECO:0000256" key="4">
    <source>
        <dbReference type="ARBA" id="ARBA00023015"/>
    </source>
</evidence>
<dbReference type="PANTHER" id="PTHR33175">
    <property type="entry name" value="DNA-BINDING PROTEIN HU"/>
    <property type="match status" value="1"/>
</dbReference>
<evidence type="ECO:0000256" key="5">
    <source>
        <dbReference type="ARBA" id="ARBA00023125"/>
    </source>
</evidence>
<dbReference type="GO" id="GO:0009893">
    <property type="term" value="P:positive regulation of metabolic process"/>
    <property type="evidence" value="ECO:0007669"/>
    <property type="project" value="UniProtKB-ARBA"/>
</dbReference>
<dbReference type="InterPro" id="IPR010992">
    <property type="entry name" value="IHF-like_DNA-bd_dom_sf"/>
</dbReference>
<evidence type="ECO:0000256" key="8">
    <source>
        <dbReference type="HAMAP-Rule" id="MF_00380"/>
    </source>
</evidence>
<evidence type="ECO:0000256" key="9">
    <source>
        <dbReference type="RuleBase" id="RU003939"/>
    </source>
</evidence>
<keyword evidence="6 8" id="KW-0804">Transcription</keyword>
<keyword evidence="7 8" id="KW-0233">DNA recombination</keyword>
<dbReference type="GO" id="GO:0030527">
    <property type="term" value="F:structural constituent of chromatin"/>
    <property type="evidence" value="ECO:0007669"/>
    <property type="project" value="InterPro"/>
</dbReference>
<proteinExistence type="inferred from homology"/>
<name>K7ZFA2_BDEBC</name>
<dbReference type="NCBIfam" id="NF001401">
    <property type="entry name" value="PRK00285.1"/>
    <property type="match status" value="1"/>
</dbReference>
<dbReference type="KEGG" id="bbat:Bdt_1627"/>
<evidence type="ECO:0000256" key="3">
    <source>
        <dbReference type="ARBA" id="ARBA00022845"/>
    </source>
</evidence>
<dbReference type="GO" id="GO:0003677">
    <property type="term" value="F:DNA binding"/>
    <property type="evidence" value="ECO:0007669"/>
    <property type="project" value="UniProtKB-UniRule"/>
</dbReference>
<dbReference type="Proteomes" id="UP000010074">
    <property type="component" value="Chromosome"/>
</dbReference>
<dbReference type="PANTHER" id="PTHR33175:SF2">
    <property type="entry name" value="INTEGRATION HOST FACTOR SUBUNIT ALPHA"/>
    <property type="match status" value="1"/>
</dbReference>
<dbReference type="NCBIfam" id="TIGR00987">
    <property type="entry name" value="himA"/>
    <property type="match status" value="1"/>
</dbReference>
<evidence type="ECO:0000313" key="12">
    <source>
        <dbReference type="Proteomes" id="UP000010074"/>
    </source>
</evidence>
<comment type="similarity">
    <text evidence="1 8 9">Belongs to the bacterial histone-like protein family.</text>
</comment>
<keyword evidence="4 8" id="KW-0805">Transcription regulation</keyword>
<dbReference type="PATRIC" id="fig|1069642.3.peg.1609"/>
<dbReference type="Pfam" id="PF00216">
    <property type="entry name" value="Bac_DNA_binding"/>
    <property type="match status" value="1"/>
</dbReference>
<dbReference type="EMBL" id="CP002930">
    <property type="protein sequence ID" value="AFY01322.1"/>
    <property type="molecule type" value="Genomic_DNA"/>
</dbReference>
<keyword evidence="5 8" id="KW-0238">DNA-binding</keyword>
<evidence type="ECO:0000256" key="10">
    <source>
        <dbReference type="RuleBase" id="RU004485"/>
    </source>
</evidence>
<dbReference type="CDD" id="cd13835">
    <property type="entry name" value="IHF_A"/>
    <property type="match status" value="1"/>
</dbReference>
<protein>
    <recommendedName>
        <fullName evidence="2 8">Integration host factor subunit alpha</fullName>
        <shortName evidence="8">IHF-alpha</shortName>
    </recommendedName>
</protein>
<dbReference type="InterPro" id="IPR000119">
    <property type="entry name" value="Hist_DNA-bd"/>
</dbReference>
<organism evidence="11 12">
    <name type="scientific">Bdellovibrio bacteriovorus str. Tiberius</name>
    <dbReference type="NCBI Taxonomy" id="1069642"/>
    <lineage>
        <taxon>Bacteria</taxon>
        <taxon>Pseudomonadati</taxon>
        <taxon>Bdellovibrionota</taxon>
        <taxon>Bdellovibrionia</taxon>
        <taxon>Bdellovibrionales</taxon>
        <taxon>Pseudobdellovibrionaceae</taxon>
        <taxon>Bdellovibrio</taxon>
    </lineage>
</organism>
<dbReference type="InterPro" id="IPR005684">
    <property type="entry name" value="IHF_alpha"/>
</dbReference>
<dbReference type="AlphaFoldDB" id="K7ZFA2"/>
<accession>K7ZFA2</accession>
<evidence type="ECO:0000313" key="11">
    <source>
        <dbReference type="EMBL" id="AFY01322.1"/>
    </source>
</evidence>
<gene>
    <name evidence="8" type="primary">ihfA</name>
    <name evidence="8 11" type="synonym">himA</name>
    <name evidence="11" type="ORF">Bdt_1627</name>
</gene>
<dbReference type="GO" id="GO:0006310">
    <property type="term" value="P:DNA recombination"/>
    <property type="evidence" value="ECO:0007669"/>
    <property type="project" value="UniProtKB-UniRule"/>
</dbReference>
<dbReference type="PRINTS" id="PR01727">
    <property type="entry name" value="DNABINDINGHU"/>
</dbReference>
<dbReference type="PROSITE" id="PS00045">
    <property type="entry name" value="HISTONE_LIKE"/>
    <property type="match status" value="1"/>
</dbReference>
<evidence type="ECO:0000256" key="2">
    <source>
        <dbReference type="ARBA" id="ARBA00018329"/>
    </source>
</evidence>
<comment type="subunit">
    <text evidence="8 10">Heterodimer of an alpha and a beta chain.</text>
</comment>
<evidence type="ECO:0000256" key="6">
    <source>
        <dbReference type="ARBA" id="ARBA00023163"/>
    </source>
</evidence>
<evidence type="ECO:0000256" key="7">
    <source>
        <dbReference type="ARBA" id="ARBA00023172"/>
    </source>
</evidence>
<dbReference type="HAMAP" id="MF_00380">
    <property type="entry name" value="IHF_alpha"/>
    <property type="match status" value="1"/>
</dbReference>
<comment type="function">
    <text evidence="8 10">This protein is one of the two subunits of integration host factor, a specific DNA-binding protein that functions in genetic recombination as well as in transcriptional and translational control.</text>
</comment>
<dbReference type="SUPFAM" id="SSF47729">
    <property type="entry name" value="IHF-like DNA-binding proteins"/>
    <property type="match status" value="1"/>
</dbReference>
<sequence>MAGQNLGKSTVTKADIVENVYQKIGFSKKEASELVELVFDTLKTVLQDGEKVKISGFGNFVVRGKNERIGRNPQTGEQIKISARRVLTFRPSQVLKAMLNGEEYAHLKDEDDDDDYDDNE</sequence>
<dbReference type="STRING" id="1069642.Bdt_1627"/>
<dbReference type="HOGENOM" id="CLU_105066_1_3_7"/>
<dbReference type="Gene3D" id="4.10.520.10">
    <property type="entry name" value="IHF-like DNA-binding proteins"/>
    <property type="match status" value="1"/>
</dbReference>
<dbReference type="FunFam" id="4.10.520.10:FF:000010">
    <property type="entry name" value="Integration host factor subunit alpha"/>
    <property type="match status" value="1"/>
</dbReference>
<dbReference type="InterPro" id="IPR020816">
    <property type="entry name" value="Histone-like_DNA-bd_CS"/>
</dbReference>